<accession>A0ABM8Y8L1</accession>
<proteinExistence type="predicted"/>
<comment type="caution">
    <text evidence="2">The sequence shown here is derived from an EMBL/GenBank/DDBJ whole genome shotgun (WGS) entry which is preliminary data.</text>
</comment>
<dbReference type="EMBL" id="CAKJTI010000004">
    <property type="protein sequence ID" value="CAG9612069.1"/>
    <property type="molecule type" value="Genomic_DNA"/>
</dbReference>
<evidence type="ECO:0000313" key="2">
    <source>
        <dbReference type="EMBL" id="CAG9612069.1"/>
    </source>
</evidence>
<reference evidence="2 3" key="1">
    <citation type="submission" date="2021-10" db="EMBL/GenBank/DDBJ databases">
        <authorList>
            <person name="Criscuolo A."/>
        </authorList>
    </citation>
    <scope>NUCLEOTIDE SEQUENCE [LARGE SCALE GENOMIC DNA]</scope>
    <source>
        <strain evidence="3">CIP 111899</strain>
    </source>
</reference>
<gene>
    <name evidence="2" type="ORF">BACCIP111899_01241</name>
</gene>
<evidence type="ECO:0000313" key="3">
    <source>
        <dbReference type="Proteomes" id="UP000789423"/>
    </source>
</evidence>
<evidence type="ECO:0000256" key="1">
    <source>
        <dbReference type="SAM" id="MobiDB-lite"/>
    </source>
</evidence>
<feature type="region of interest" description="Disordered" evidence="1">
    <location>
        <begin position="48"/>
        <end position="75"/>
    </location>
</feature>
<protein>
    <submittedName>
        <fullName evidence="2">Uncharacterized protein</fullName>
    </submittedName>
</protein>
<organism evidence="2 3">
    <name type="scientific">Bacillus rhizoplanae</name>
    <dbReference type="NCBI Taxonomy" id="2880966"/>
    <lineage>
        <taxon>Bacteria</taxon>
        <taxon>Bacillati</taxon>
        <taxon>Bacillota</taxon>
        <taxon>Bacilli</taxon>
        <taxon>Bacillales</taxon>
        <taxon>Bacillaceae</taxon>
        <taxon>Bacillus</taxon>
    </lineage>
</organism>
<name>A0ABM8Y8L1_9BACI</name>
<sequence length="75" mass="8731">MIMGFHKLLIIDFPDINEMDLEENFQREDTTIEDVILVLKNMLGIEENMDPSSSTDHFPEVTSFNIMEEKNPSQL</sequence>
<dbReference type="Proteomes" id="UP000789423">
    <property type="component" value="Unassembled WGS sequence"/>
</dbReference>
<keyword evidence="3" id="KW-1185">Reference proteome</keyword>